<evidence type="ECO:0000256" key="12">
    <source>
        <dbReference type="SAM" id="Phobius"/>
    </source>
</evidence>
<keyword evidence="9" id="KW-0406">Ion transport</keyword>
<name>A0A383U0Y0_9FLAO</name>
<dbReference type="Gene3D" id="1.20.120.350">
    <property type="entry name" value="Voltage-gated potassium channels. Chain C"/>
    <property type="match status" value="1"/>
</dbReference>
<keyword evidence="10 12" id="KW-0472">Membrane</keyword>
<accession>A0A383U0Y0</accession>
<dbReference type="AlphaFoldDB" id="A0A383U0Y0"/>
<dbReference type="GO" id="GO:0001508">
    <property type="term" value="P:action potential"/>
    <property type="evidence" value="ECO:0007669"/>
    <property type="project" value="TreeGrafter"/>
</dbReference>
<dbReference type="PRINTS" id="PR00169">
    <property type="entry name" value="KCHANNEL"/>
</dbReference>
<keyword evidence="11" id="KW-0407">Ion channel</keyword>
<dbReference type="PANTHER" id="PTHR11537">
    <property type="entry name" value="VOLTAGE-GATED POTASSIUM CHANNEL"/>
    <property type="match status" value="1"/>
</dbReference>
<feature type="transmembrane region" description="Helical" evidence="12">
    <location>
        <begin position="60"/>
        <end position="79"/>
    </location>
</feature>
<evidence type="ECO:0000256" key="4">
    <source>
        <dbReference type="ARBA" id="ARBA00022692"/>
    </source>
</evidence>
<evidence type="ECO:0000256" key="6">
    <source>
        <dbReference type="ARBA" id="ARBA00022882"/>
    </source>
</evidence>
<evidence type="ECO:0000256" key="3">
    <source>
        <dbReference type="ARBA" id="ARBA00022538"/>
    </source>
</evidence>
<protein>
    <submittedName>
        <fullName evidence="14">MlotiK1 channel</fullName>
    </submittedName>
</protein>
<evidence type="ECO:0000256" key="9">
    <source>
        <dbReference type="ARBA" id="ARBA00023065"/>
    </source>
</evidence>
<feature type="transmembrane region" description="Helical" evidence="12">
    <location>
        <begin position="156"/>
        <end position="177"/>
    </location>
</feature>
<keyword evidence="2" id="KW-0813">Transport</keyword>
<evidence type="ECO:0000313" key="15">
    <source>
        <dbReference type="Proteomes" id="UP000262142"/>
    </source>
</evidence>
<feature type="transmembrane region" description="Helical" evidence="12">
    <location>
        <begin position="30"/>
        <end position="48"/>
    </location>
</feature>
<dbReference type="RefSeq" id="WP_245952941.1">
    <property type="nucleotide sequence ID" value="NZ_UNSC01000004.1"/>
</dbReference>
<dbReference type="Gene3D" id="1.10.287.70">
    <property type="match status" value="1"/>
</dbReference>
<keyword evidence="8 12" id="KW-1133">Transmembrane helix</keyword>
<dbReference type="GO" id="GO:0005249">
    <property type="term" value="F:voltage-gated potassium channel activity"/>
    <property type="evidence" value="ECO:0007669"/>
    <property type="project" value="InterPro"/>
</dbReference>
<dbReference type="EMBL" id="UNSC01000004">
    <property type="protein sequence ID" value="SZD72936.1"/>
    <property type="molecule type" value="Genomic_DNA"/>
</dbReference>
<feature type="transmembrane region" description="Helical" evidence="12">
    <location>
        <begin position="214"/>
        <end position="237"/>
    </location>
</feature>
<evidence type="ECO:0000256" key="8">
    <source>
        <dbReference type="ARBA" id="ARBA00022989"/>
    </source>
</evidence>
<keyword evidence="3" id="KW-0633">Potassium transport</keyword>
<evidence type="ECO:0000256" key="10">
    <source>
        <dbReference type="ARBA" id="ARBA00023136"/>
    </source>
</evidence>
<evidence type="ECO:0000256" key="11">
    <source>
        <dbReference type="ARBA" id="ARBA00023303"/>
    </source>
</evidence>
<evidence type="ECO:0000256" key="2">
    <source>
        <dbReference type="ARBA" id="ARBA00022448"/>
    </source>
</evidence>
<keyword evidence="7" id="KW-0630">Potassium</keyword>
<dbReference type="Proteomes" id="UP000262142">
    <property type="component" value="Unassembled WGS sequence"/>
</dbReference>
<evidence type="ECO:0000259" key="13">
    <source>
        <dbReference type="Pfam" id="PF00520"/>
    </source>
</evidence>
<keyword evidence="5" id="KW-0631">Potassium channel</keyword>
<evidence type="ECO:0000313" key="14">
    <source>
        <dbReference type="EMBL" id="SZD72936.1"/>
    </source>
</evidence>
<proteinExistence type="predicted"/>
<evidence type="ECO:0000256" key="5">
    <source>
        <dbReference type="ARBA" id="ARBA00022826"/>
    </source>
</evidence>
<sequence>MTKKSINKKENFRKKAHSIIFESNTYWGKFFDVALLIVIVISIVLLMLDSVDTYKFKYHNIFVTIEWFLTFLFSLEYLFRLYSVKKPSSYAKSFYGIIDLLSILPTYLEFLIHGSQFFMVFRVMRLLRVFRIFKLVHFLDARNTLAYSLRASWYKISYFLLFLILIVCVIGTAMFLVEGSNPESGFDNIPISIYWCIVTLTTVGYGDISPITPLGQFLASCIMILGYSIIAVPTGIVTSELTRKIQKEENLVTEVCKNCGEEHHLPDAKHCHRCGYELLEE</sequence>
<dbReference type="Pfam" id="PF00520">
    <property type="entry name" value="Ion_trans"/>
    <property type="match status" value="1"/>
</dbReference>
<dbReference type="InterPro" id="IPR027359">
    <property type="entry name" value="Volt_channel_dom_sf"/>
</dbReference>
<dbReference type="InterPro" id="IPR028325">
    <property type="entry name" value="VG_K_chnl"/>
</dbReference>
<comment type="subcellular location">
    <subcellularLocation>
        <location evidence="1">Membrane</location>
        <topology evidence="1">Multi-pass membrane protein</topology>
    </subcellularLocation>
</comment>
<keyword evidence="4 12" id="KW-0812">Transmembrane</keyword>
<dbReference type="GO" id="GO:0008076">
    <property type="term" value="C:voltage-gated potassium channel complex"/>
    <property type="evidence" value="ECO:0007669"/>
    <property type="project" value="InterPro"/>
</dbReference>
<organism evidence="14 15">
    <name type="scientific">Candidatus Ornithobacterium hominis</name>
    <dbReference type="NCBI Taxonomy" id="2497989"/>
    <lineage>
        <taxon>Bacteria</taxon>
        <taxon>Pseudomonadati</taxon>
        <taxon>Bacteroidota</taxon>
        <taxon>Flavobacteriia</taxon>
        <taxon>Flavobacteriales</taxon>
        <taxon>Weeksellaceae</taxon>
        <taxon>Ornithobacterium</taxon>
    </lineage>
</organism>
<dbReference type="PANTHER" id="PTHR11537:SF254">
    <property type="entry name" value="POTASSIUM VOLTAGE-GATED CHANNEL PROTEIN SHAB"/>
    <property type="match status" value="1"/>
</dbReference>
<evidence type="ECO:0000256" key="7">
    <source>
        <dbReference type="ARBA" id="ARBA00022958"/>
    </source>
</evidence>
<gene>
    <name evidence="14" type="ORF">SAMEA104719789_01051</name>
</gene>
<keyword evidence="6" id="KW-0851">Voltage-gated channel</keyword>
<dbReference type="SUPFAM" id="SSF81324">
    <property type="entry name" value="Voltage-gated potassium channels"/>
    <property type="match status" value="1"/>
</dbReference>
<evidence type="ECO:0000256" key="1">
    <source>
        <dbReference type="ARBA" id="ARBA00004141"/>
    </source>
</evidence>
<reference evidence="14 15" key="1">
    <citation type="submission" date="2018-09" db="EMBL/GenBank/DDBJ databases">
        <authorList>
            <consortium name="Pathogen Informatics"/>
        </authorList>
    </citation>
    <scope>NUCLEOTIDE SEQUENCE [LARGE SCALE GENOMIC DNA]</scope>
    <source>
        <strain evidence="14 15">OH-22767</strain>
    </source>
</reference>
<dbReference type="InterPro" id="IPR005821">
    <property type="entry name" value="Ion_trans_dom"/>
</dbReference>
<keyword evidence="15" id="KW-1185">Reference proteome</keyword>
<feature type="domain" description="Ion transport" evidence="13">
    <location>
        <begin position="29"/>
        <end position="244"/>
    </location>
</feature>